<dbReference type="PANTHER" id="PTHR22100:SF13">
    <property type="entry name" value="WINGS APART-LIKE PROTEIN HOMOLOG"/>
    <property type="match status" value="1"/>
</dbReference>
<feature type="domain" description="Wings apart-like protein C-terminal" evidence="3">
    <location>
        <begin position="226"/>
        <end position="342"/>
    </location>
</feature>
<evidence type="ECO:0000256" key="2">
    <source>
        <dbReference type="SAM" id="MobiDB-lite"/>
    </source>
</evidence>
<feature type="domain" description="Wings apart-like protein C-terminal" evidence="3">
    <location>
        <begin position="372"/>
        <end position="521"/>
    </location>
</feature>
<accession>A0A4P9Z4S6</accession>
<proteinExistence type="inferred from homology"/>
<dbReference type="Gene3D" id="1.25.10.10">
    <property type="entry name" value="Leucine-rich Repeat Variant"/>
    <property type="match status" value="2"/>
</dbReference>
<dbReference type="AlphaFoldDB" id="A0A4P9Z4S6"/>
<feature type="compositionally biased region" description="Basic residues" evidence="2">
    <location>
        <begin position="95"/>
        <end position="110"/>
    </location>
</feature>
<dbReference type="Proteomes" id="UP000278143">
    <property type="component" value="Unassembled WGS sequence"/>
</dbReference>
<keyword evidence="5" id="KW-1185">Reference proteome</keyword>
<sequence length="706" mass="76510">MLKPTRVVHTYGRKRRLHTTAYRAATDHTHTATSAFASVFGNEAAATEHTAPSTELIAEKQQQPASVPATKKESSPKPVAQHSEEEEEEGTRAAVSKRCRRAREHTRRKTPAADGQATPAVPPTPTATEQPADTGAASDVLVEQISAIDLNANTAIAAADPHTNDTTISSNGGSSASMLRPHRVVTTYAGKRSIQSGDSLEVRTGLPMQSSRWNCIAEELACNVLKSKHELRELGLQRRFADELDDLIASIAMHRAASLRRSSAMLLCRKMQDARFTSVFRQRDFLVKFHDTLAAEEGDTLLQACCLFILAVLVADGRVGAWLASRGLVDYLGGLLGRPDVAWTTSSASANGIDGKQSSQPSHHAVSVHIIAAVTSPPRSNGARWPDSPGNRSTFVRLLSLFCDRIERVRQSDGRVALLLLLLWLTVHLAQATKNEQDDSGTLQELALCALRLCISMSDNHPDAANLLCSLGLPPIVMQTIYRWSRQHAGDTDRNAEGSTVYSDMLLLSLGLLVNMVEQSAEGCQQLRAMRISTSCRQESACWHRCSCEGDQLHATVHLARLFQCLYDKHTTASAHTPIAHVANVYCTLGMLFLPYAKLASAIALAAALLEGWQVADANPNHAALLEGRVVPSNPLPQPTMNAILKGYSALGTFRAMDNPGLFIIKAISNKDKSEVYFTCGSTSSSSPLLAFYRVGRSPYALHCTG</sequence>
<gene>
    <name evidence="4" type="ORF">SYNPS1DRAFT_27738</name>
</gene>
<dbReference type="Pfam" id="PF07814">
    <property type="entry name" value="WAPL"/>
    <property type="match status" value="2"/>
</dbReference>
<dbReference type="OrthoDB" id="78088at2759"/>
<reference evidence="5" key="1">
    <citation type="journal article" date="2018" name="Nat. Microbiol.">
        <title>Leveraging single-cell genomics to expand the fungal tree of life.</title>
        <authorList>
            <person name="Ahrendt S.R."/>
            <person name="Quandt C.A."/>
            <person name="Ciobanu D."/>
            <person name="Clum A."/>
            <person name="Salamov A."/>
            <person name="Andreopoulos B."/>
            <person name="Cheng J.F."/>
            <person name="Woyke T."/>
            <person name="Pelin A."/>
            <person name="Henrissat B."/>
            <person name="Reynolds N.K."/>
            <person name="Benny G.L."/>
            <person name="Smith M.E."/>
            <person name="James T.Y."/>
            <person name="Grigoriev I.V."/>
        </authorList>
    </citation>
    <scope>NUCLEOTIDE SEQUENCE [LARGE SCALE GENOMIC DNA]</scope>
    <source>
        <strain evidence="5">Benny S71-1</strain>
    </source>
</reference>
<dbReference type="PANTHER" id="PTHR22100">
    <property type="entry name" value="WINGS APART-LIKE PROTEIN HOMOLOG"/>
    <property type="match status" value="1"/>
</dbReference>
<feature type="region of interest" description="Disordered" evidence="2">
    <location>
        <begin position="58"/>
        <end position="135"/>
    </location>
</feature>
<organism evidence="4 5">
    <name type="scientific">Syncephalis pseudoplumigaleata</name>
    <dbReference type="NCBI Taxonomy" id="1712513"/>
    <lineage>
        <taxon>Eukaryota</taxon>
        <taxon>Fungi</taxon>
        <taxon>Fungi incertae sedis</taxon>
        <taxon>Zoopagomycota</taxon>
        <taxon>Zoopagomycotina</taxon>
        <taxon>Zoopagomycetes</taxon>
        <taxon>Zoopagales</taxon>
        <taxon>Piptocephalidaceae</taxon>
        <taxon>Syncephalis</taxon>
    </lineage>
</organism>
<evidence type="ECO:0000256" key="1">
    <source>
        <dbReference type="ARBA" id="ARBA00006854"/>
    </source>
</evidence>
<protein>
    <recommendedName>
        <fullName evidence="3">Wings apart-like protein C-terminal domain-containing protein</fullName>
    </recommendedName>
</protein>
<dbReference type="InterPro" id="IPR022771">
    <property type="entry name" value="WAPL_C"/>
</dbReference>
<dbReference type="InterPro" id="IPR039874">
    <property type="entry name" value="WAPL"/>
</dbReference>
<evidence type="ECO:0000259" key="3">
    <source>
        <dbReference type="Pfam" id="PF07814"/>
    </source>
</evidence>
<dbReference type="InterPro" id="IPR011989">
    <property type="entry name" value="ARM-like"/>
</dbReference>
<evidence type="ECO:0000313" key="5">
    <source>
        <dbReference type="Proteomes" id="UP000278143"/>
    </source>
</evidence>
<dbReference type="EMBL" id="KZ989384">
    <property type="protein sequence ID" value="RKP26580.1"/>
    <property type="molecule type" value="Genomic_DNA"/>
</dbReference>
<evidence type="ECO:0000313" key="4">
    <source>
        <dbReference type="EMBL" id="RKP26580.1"/>
    </source>
</evidence>
<name>A0A4P9Z4S6_9FUNG</name>
<comment type="similarity">
    <text evidence="1">Belongs to the WAPL family.</text>
</comment>